<evidence type="ECO:0000256" key="2">
    <source>
        <dbReference type="ARBA" id="ARBA00004651"/>
    </source>
</evidence>
<dbReference type="Pfam" id="PF11933">
    <property type="entry name" value="Na_trans_cytopl"/>
    <property type="match status" value="1"/>
</dbReference>
<feature type="transmembrane region" description="Helical" evidence="26">
    <location>
        <begin position="816"/>
        <end position="835"/>
    </location>
</feature>
<proteinExistence type="inferred from homology"/>
<evidence type="ECO:0000313" key="29">
    <source>
        <dbReference type="EMBL" id="CAB1430216.1"/>
    </source>
</evidence>
<feature type="compositionally biased region" description="Polar residues" evidence="27">
    <location>
        <begin position="1989"/>
        <end position="2000"/>
    </location>
</feature>
<dbReference type="FunFam" id="1.10.287.70:FF:000001">
    <property type="entry name" value="Sodium channel protein"/>
    <property type="match status" value="1"/>
</dbReference>
<keyword evidence="6" id="KW-0597">Phosphoprotein</keyword>
<dbReference type="Pfam" id="PF06512">
    <property type="entry name" value="Na_trans_assoc"/>
    <property type="match status" value="1"/>
</dbReference>
<keyword evidence="4 26" id="KW-0894">Sodium channel</keyword>
<feature type="transmembrane region" description="Helical" evidence="26">
    <location>
        <begin position="437"/>
        <end position="464"/>
    </location>
</feature>
<evidence type="ECO:0000256" key="15">
    <source>
        <dbReference type="ARBA" id="ARBA00023157"/>
    </source>
</evidence>
<comment type="catalytic activity">
    <reaction evidence="20">
        <text>Na(+)(in) = Na(+)(out)</text>
        <dbReference type="Rhea" id="RHEA:34963"/>
        <dbReference type="ChEBI" id="CHEBI:29101"/>
    </reaction>
</comment>
<protein>
    <recommendedName>
        <fullName evidence="26">Sodium channel protein</fullName>
    </recommendedName>
</protein>
<dbReference type="GO" id="GO:0005509">
    <property type="term" value="F:calcium ion binding"/>
    <property type="evidence" value="ECO:0007669"/>
    <property type="project" value="InterPro"/>
</dbReference>
<dbReference type="FunFam" id="1.20.120.350:FF:000005">
    <property type="entry name" value="Sodium channel protein"/>
    <property type="match status" value="1"/>
</dbReference>
<feature type="compositionally biased region" description="Pro residues" evidence="27">
    <location>
        <begin position="1"/>
        <end position="11"/>
    </location>
</feature>
<dbReference type="GO" id="GO:0001518">
    <property type="term" value="C:voltage-gated sodium channel complex"/>
    <property type="evidence" value="ECO:0007669"/>
    <property type="project" value="UniProtKB-UniRule"/>
</dbReference>
<dbReference type="PRINTS" id="PR01667">
    <property type="entry name" value="NACHANNEL8"/>
</dbReference>
<evidence type="ECO:0000256" key="5">
    <source>
        <dbReference type="ARBA" id="ARBA00022475"/>
    </source>
</evidence>
<feature type="transmembrane region" description="Helical" evidence="26">
    <location>
        <begin position="897"/>
        <end position="925"/>
    </location>
</feature>
<comment type="caution">
    <text evidence="29">The sequence shown here is derived from an EMBL/GenBank/DDBJ whole genome shotgun (WGS) entry which is preliminary data.</text>
</comment>
<feature type="compositionally biased region" description="Basic and acidic residues" evidence="27">
    <location>
        <begin position="1976"/>
        <end position="1988"/>
    </location>
</feature>
<feature type="transmembrane region" description="Helical" evidence="26">
    <location>
        <begin position="175"/>
        <end position="194"/>
    </location>
</feature>
<keyword evidence="15" id="KW-1015">Disulfide bond</keyword>
<dbReference type="GO" id="GO:0005248">
    <property type="term" value="F:voltage-gated sodium channel activity"/>
    <property type="evidence" value="ECO:0007669"/>
    <property type="project" value="InterPro"/>
</dbReference>
<feature type="region of interest" description="Disordered" evidence="27">
    <location>
        <begin position="1"/>
        <end position="65"/>
    </location>
</feature>
<keyword evidence="16" id="KW-0325">Glycoprotein</keyword>
<comment type="function">
    <text evidence="23">Pore-forming subunit of a voltage-gated sodium channel complex assuming opened or closed conformations in response to the voltage difference across membranes and through which sodium ions selectively pass along their electrochemical gradient. Contributes to neuronal excitability by regulating action potential threshold and propagation.</text>
</comment>
<dbReference type="GO" id="GO:0030424">
    <property type="term" value="C:axon"/>
    <property type="evidence" value="ECO:0007669"/>
    <property type="project" value="UniProtKB-SubCell"/>
</dbReference>
<feature type="compositionally biased region" description="Basic and acidic residues" evidence="27">
    <location>
        <begin position="25"/>
        <end position="63"/>
    </location>
</feature>
<keyword evidence="30" id="KW-1185">Reference proteome</keyword>
<feature type="transmembrane region" description="Helical" evidence="26">
    <location>
        <begin position="1635"/>
        <end position="1654"/>
    </location>
</feature>
<evidence type="ECO:0000256" key="12">
    <source>
        <dbReference type="ARBA" id="ARBA00023053"/>
    </source>
</evidence>
<evidence type="ECO:0000256" key="17">
    <source>
        <dbReference type="ARBA" id="ARBA00023201"/>
    </source>
</evidence>
<keyword evidence="12 26" id="KW-0915">Sodium</keyword>
<feature type="transmembrane region" description="Helical" evidence="26">
    <location>
        <begin position="1744"/>
        <end position="1763"/>
    </location>
</feature>
<feature type="domain" description="EF-hand" evidence="28">
    <location>
        <begin position="1831"/>
        <end position="1866"/>
    </location>
</feature>
<gene>
    <name evidence="29" type="ORF">PLEPLA_LOCUS18198</name>
</gene>
<evidence type="ECO:0000256" key="20">
    <source>
        <dbReference type="ARBA" id="ARBA00036239"/>
    </source>
</evidence>
<dbReference type="FunFam" id="1.20.120.350:FF:000004">
    <property type="entry name" value="Sodium channel protein"/>
    <property type="match status" value="1"/>
</dbReference>
<dbReference type="InterPro" id="IPR043203">
    <property type="entry name" value="VGCC_Ca_Na"/>
</dbReference>
<feature type="transmembrane region" description="Helical" evidence="26">
    <location>
        <begin position="1230"/>
        <end position="1248"/>
    </location>
</feature>
<comment type="subcellular location">
    <subcellularLocation>
        <location evidence="2 26">Cell membrane</location>
        <topology evidence="2 26">Multi-pass membrane protein</topology>
    </subcellularLocation>
    <subcellularLocation>
        <location evidence="1">Cell projection</location>
        <location evidence="1">Axon</location>
    </subcellularLocation>
</comment>
<dbReference type="InterPro" id="IPR001696">
    <property type="entry name" value="Na_channel_asu"/>
</dbReference>
<feature type="region of interest" description="Disordered" evidence="27">
    <location>
        <begin position="495"/>
        <end position="586"/>
    </location>
</feature>
<comment type="function">
    <text evidence="22">Pore-forming subunit of a voltage-gated sodium (Nav) channel that directly mediates the depolarizing phase of action potentials in excitable membranes. Navs, also called VGSCs (voltage-gated sodium channels) or VDSCs (voltage-dependent sodium channels), operate by switching between closed and open conformations depending on the voltage difference across the membrane. In the open conformation they allow Na(+) ions to selectively pass through the pore, along their electrochemical gradient. The influx of Na+ ions provokes membrane depolarization, initiating the propagation of electrical signals throughout cells and tissues.</text>
</comment>
<comment type="similarity">
    <text evidence="21">Belongs to the sodium channel (TC 1.A.1.10) family. Nav1.4/SCN4A subfamily.</text>
</comment>
<evidence type="ECO:0000256" key="26">
    <source>
        <dbReference type="RuleBase" id="RU361132"/>
    </source>
</evidence>
<feature type="transmembrane region" description="Helical" evidence="26">
    <location>
        <begin position="1791"/>
        <end position="1814"/>
    </location>
</feature>
<comment type="caution">
    <text evidence="26">Lacks conserved residue(s) required for the propagation of feature annotation.</text>
</comment>
<dbReference type="Pfam" id="PF00520">
    <property type="entry name" value="Ion_trans"/>
    <property type="match status" value="5"/>
</dbReference>
<evidence type="ECO:0000256" key="6">
    <source>
        <dbReference type="ARBA" id="ARBA00022553"/>
    </source>
</evidence>
<dbReference type="FunFam" id="1.10.238.10:FF:000002">
    <property type="entry name" value="Sodium channel protein"/>
    <property type="match status" value="1"/>
</dbReference>
<dbReference type="CDD" id="cd13433">
    <property type="entry name" value="Na_channel_gate"/>
    <property type="match status" value="1"/>
</dbReference>
<dbReference type="FunFam" id="1.20.5.1190:FF:000003">
    <property type="entry name" value="Sodium channel protein"/>
    <property type="match status" value="1"/>
</dbReference>
<evidence type="ECO:0000256" key="3">
    <source>
        <dbReference type="ARBA" id="ARBA00022448"/>
    </source>
</evidence>
<dbReference type="Gene3D" id="1.10.287.70">
    <property type="match status" value="4"/>
</dbReference>
<evidence type="ECO:0000256" key="16">
    <source>
        <dbReference type="ARBA" id="ARBA00023180"/>
    </source>
</evidence>
<feature type="transmembrane region" description="Helical" evidence="26">
    <location>
        <begin position="1601"/>
        <end position="1623"/>
    </location>
</feature>
<feature type="region of interest" description="Disordered" evidence="27">
    <location>
        <begin position="614"/>
        <end position="642"/>
    </location>
</feature>
<evidence type="ECO:0000256" key="10">
    <source>
        <dbReference type="ARBA" id="ARBA00022882"/>
    </source>
</evidence>
<feature type="transmembrane region" description="Helical" evidence="26">
    <location>
        <begin position="1698"/>
        <end position="1723"/>
    </location>
</feature>
<feature type="transmembrane region" description="Helical" evidence="26">
    <location>
        <begin position="1346"/>
        <end position="1372"/>
    </location>
</feature>
<dbReference type="InterPro" id="IPR008054">
    <property type="entry name" value="Na_channel_a8su"/>
</dbReference>
<dbReference type="InterPro" id="IPR005821">
    <property type="entry name" value="Ion_trans_dom"/>
</dbReference>
<keyword evidence="10 26" id="KW-0851">Voltage-gated channel</keyword>
<keyword evidence="9" id="KW-0832">Ubl conjugation</keyword>
<evidence type="ECO:0000256" key="24">
    <source>
        <dbReference type="ARBA" id="ARBA00061447"/>
    </source>
</evidence>
<dbReference type="InterPro" id="IPR010526">
    <property type="entry name" value="Na_trans_assoc_dom"/>
</dbReference>
<evidence type="ECO:0000256" key="21">
    <source>
        <dbReference type="ARBA" id="ARBA00038083"/>
    </source>
</evidence>
<evidence type="ECO:0000256" key="22">
    <source>
        <dbReference type="ARBA" id="ARBA00055248"/>
    </source>
</evidence>
<evidence type="ECO:0000313" key="30">
    <source>
        <dbReference type="Proteomes" id="UP001153269"/>
    </source>
</evidence>
<evidence type="ECO:0000256" key="9">
    <source>
        <dbReference type="ARBA" id="ARBA00022843"/>
    </source>
</evidence>
<feature type="region of interest" description="Disordered" evidence="27">
    <location>
        <begin position="1970"/>
        <end position="2035"/>
    </location>
</feature>
<dbReference type="Gene3D" id="1.10.238.10">
    <property type="entry name" value="EF-hand"/>
    <property type="match status" value="1"/>
</dbReference>
<keyword evidence="8" id="KW-0677">Repeat</keyword>
<evidence type="ECO:0000256" key="25">
    <source>
        <dbReference type="ARBA" id="ARBA00064899"/>
    </source>
</evidence>
<accession>A0A9N7YM01</accession>
<dbReference type="PANTHER" id="PTHR10037:SF23">
    <property type="entry name" value="SODIUM CHANNEL PROTEIN TYPE 8 SUBUNIT ALPHA"/>
    <property type="match status" value="1"/>
</dbReference>
<dbReference type="FunFam" id="1.10.287.70:FF:000006">
    <property type="entry name" value="Sodium channel protein"/>
    <property type="match status" value="1"/>
</dbReference>
<comment type="subunit">
    <text evidence="25">Voltage-gated sodium (Nav) channels consist of an ion-conducting alpha subunit which is functional on its own associated with regulatory beta subunits.</text>
</comment>
<feature type="compositionally biased region" description="Basic residues" evidence="27">
    <location>
        <begin position="537"/>
        <end position="547"/>
    </location>
</feature>
<feature type="transmembrane region" description="Helical" evidence="26">
    <location>
        <begin position="206"/>
        <end position="227"/>
    </location>
</feature>
<dbReference type="InterPro" id="IPR044564">
    <property type="entry name" value="Na_chnl_inactivation_gate"/>
</dbReference>
<name>A0A9N7YM01_PLEPL</name>
<dbReference type="InterPro" id="IPR027359">
    <property type="entry name" value="Volt_channel_dom_sf"/>
</dbReference>
<feature type="transmembrane region" description="Helical" evidence="26">
    <location>
        <begin position="110"/>
        <end position="130"/>
    </location>
</feature>
<keyword evidence="7 26" id="KW-0812">Transmembrane</keyword>
<feature type="compositionally biased region" description="Basic and acidic residues" evidence="27">
    <location>
        <begin position="548"/>
        <end position="571"/>
    </location>
</feature>
<keyword evidence="11 26" id="KW-1133">Transmembrane helix</keyword>
<dbReference type="PROSITE" id="PS50096">
    <property type="entry name" value="IQ"/>
    <property type="match status" value="1"/>
</dbReference>
<evidence type="ECO:0000256" key="7">
    <source>
        <dbReference type="ARBA" id="ARBA00022692"/>
    </source>
</evidence>
<feature type="region of interest" description="Disordered" evidence="27">
    <location>
        <begin position="656"/>
        <end position="675"/>
    </location>
</feature>
<dbReference type="Gene3D" id="1.20.120.350">
    <property type="entry name" value="Voltage-gated potassium channels. Chain C"/>
    <property type="match status" value="4"/>
</dbReference>
<dbReference type="GO" id="GO:0086010">
    <property type="term" value="P:membrane depolarization during action potential"/>
    <property type="evidence" value="ECO:0007669"/>
    <property type="project" value="TreeGrafter"/>
</dbReference>
<evidence type="ECO:0000256" key="23">
    <source>
        <dbReference type="ARBA" id="ARBA00058180"/>
    </source>
</evidence>
<dbReference type="Pfam" id="PF24609">
    <property type="entry name" value="IQ_SCN5A_C"/>
    <property type="match status" value="1"/>
</dbReference>
<evidence type="ECO:0000259" key="28">
    <source>
        <dbReference type="PROSITE" id="PS50222"/>
    </source>
</evidence>
<feature type="transmembrane region" description="Helical" evidence="26">
    <location>
        <begin position="1300"/>
        <end position="1320"/>
    </location>
</feature>
<sequence>MAAPLMAPPGPDSFKKFTPESLANIEKRINEEKNKKPPKPRSDSSHRDTSDENEPKPNSDLEAGKSVPFIYGDVPSGMFSTPLQDLDPYYLNKKTFIVINKGKTIFRFSATPSVMIIMCTILTNCIFMTFSDPPEWSKQVEYTFTGIYTFESLTKIVARGFCIDGFTFLRDPWNWLDFMVISMAYITEFVNLGNVSALRTFRVLRALKTISVIPVLPSSSFALFPLVGQALSLSPWCPLPVFDGGAGVVLVRALAYVTEFVDLGNVSALRTFRVLRALKTISVIPGLKTIVGALVQSVKKLSDVMILTVFCLGVFALIGLQLFMGNLRNKCVNWPINMTEQYLPNGSRGFDWGTYVMDKKNFYFLHGQIDALICGNSSDSGNCPEGFTCMKAGMNPNYGYTSFDSFGWAFLTLFRLMTQDFWENLYMLTLRAAGKTYMIFFVLVIFVGSFYLVNLILAVVAMAYEEQNQATIEEAEQKEAEFKAMLEQLKRQQEETQAAAMATSAGTVSEAALEDEGGGHLSRSSSEVSKLSSKSAKERRNRKKKWRQKEQEKEKGDSEKVVKSESDDGSKKSSIRFPGSRLGRKTSIMNQSLLSIPGSPFMSRHNSRSSIFSFKGRSKDMGSENEFADDEHSTVEESEDRRGSLFIPYRRNSYSGFSQGSSRIHPLAPHTGGKRNSTVDCNGVVSLIGPGPGRRLLPETTDVEIKKKQSGSLMVSVDQLNCSFKGKDRANSQMSVVTNTLLEELEESQRKCPPCWYKFANTFLIWECFPMWLKIKHITYLIVMDPFVDLAITICIVLNTLFMAMEHYPMTEQFEGVLSVGNLVFTGIFAAEMFAKLIAMDPYYYFQEGWNCFDGFIVTLSLVELGLADVEGLSVLRSFRLLRVFKLAKSWPTLNMLIKIIGNSVGALGNLTLVLAIIVFIFAVVGMQLFGKNYKDCVCKIAEDCKLPRWHMHDFFHSFLIVFRVLCGEWIETMWDCMEVAGQTMCLTVFMMVMVIGNLVVLNLFLALLLSSFSADNLAATDDDGEPNNLQLAVARIKIGIAWFKVNMRVFVATVLKKPIEDEQKPLDDMYEKKLNCIANHTVDINRELDYAKNGNGTTSGIGSSVGKYMIDEDYMSFIHNPNLTVCVPIAVGESDFENLNTEDFSSESDVENSKDDDTSSSEGSTIDIKPDVEEVAVVEVVEEYLDPDACWTDECVAKYKCCDVPITFGWGKHWWFLRKTCYLIVEHNWFETLIIFMILLSSGALAFEDVYIEQRKTVKIILEYADRVFTYIFILEMLLKWVAYGFVKYFTNAWCWLDFFIVDVSIVSLIANALGYSDLGPIKSLRTLRALRPLRALSRFEGMRVVVNALVGAIPSIMNVLLVCLIFWLIFSIMGVNLFAGKYYFCFNDTEEAYFHPNRVNNKSECLALIEANFTEVRWKNVKINFDNVGAGYLALLQVATFKGWMDIMYAAIDSRKVGDQPLYEDNLYMYIYFVIFIIFGSFFTLNLFIGVIIDNFNQQKKKIRFIFAILGTCCLEDDLRISQDIFMTEEQKKYYNAMKKLGSKKPQKPIPRPQNKIQGMVFDFVTQQVFDISIMMLICLNMVTMMVETDDQSDETELVLYWVNFIFIVVFTIEFVLKLFALRHYYFTNGWNIFDVVVVILSIVGMFLADIIEKYFVSPTLFRVIRLARIGRILRLIKGAKGIRTLLFALMMSLPALFNIGLLLFLVMFIFSIFGMSNFGYVRHGAGIDDMYNFETFGNSMIILFMITTSAGWDGLLLPILNYPPDCNPKLENPGTPATGDCGNPSVGIFFFVMYIIISFLIVVNMYIAIILENFSVATEESADPLSEDDFETFYEIWEKFDPDASQFITYSKLSDFADALEHPLRIPNPNTIELIAMDMPMVSGDRIHCLDILFAFTKRVLGDSGELDMLRQQMEERFVAANPSKVSYEPITTTLRRKQEDMSARIIQRAYRSYLARRGFICKRRPANNKVENGGKNEEQEKKESTPSTASLPSYDSVTKPDKEKQDDDNNEGKGGRKEKGRNQKDIRESKC</sequence>
<evidence type="ECO:0000256" key="19">
    <source>
        <dbReference type="ARBA" id="ARBA00023303"/>
    </source>
</evidence>
<dbReference type="InterPro" id="IPR024583">
    <property type="entry name" value="Na_trans_cytopl"/>
</dbReference>
<keyword evidence="5" id="KW-1003">Cell membrane</keyword>
<dbReference type="InterPro" id="IPR058542">
    <property type="entry name" value="IQ_SCN5A_C"/>
</dbReference>
<comment type="function">
    <text evidence="26">Mediates the voltage-dependent sodium ion permeability of excitable membranes. Assuming opened or closed conformations in response to the voltage difference across the membrane, the protein forms a sodium-selective channel through which Na(+) ions may pass in accordance with their electrochemical gradient.</text>
</comment>
<feature type="transmembrane region" description="Helical" evidence="26">
    <location>
        <begin position="779"/>
        <end position="804"/>
    </location>
</feature>
<dbReference type="Gene3D" id="1.20.5.1190">
    <property type="entry name" value="iswi atpase"/>
    <property type="match status" value="1"/>
</dbReference>
<feature type="transmembrane region" description="Helical" evidence="26">
    <location>
        <begin position="1571"/>
        <end position="1589"/>
    </location>
</feature>
<feature type="transmembrane region" description="Helical" evidence="26">
    <location>
        <begin position="987"/>
        <end position="1010"/>
    </location>
</feature>
<dbReference type="PRINTS" id="PR00170">
    <property type="entry name" value="NACHANNEL"/>
</dbReference>
<dbReference type="SUPFAM" id="SSF81324">
    <property type="entry name" value="Voltage-gated potassium channels"/>
    <property type="match status" value="5"/>
</dbReference>
<feature type="compositionally biased region" description="Basic and acidic residues" evidence="27">
    <location>
        <begin position="2002"/>
        <end position="2035"/>
    </location>
</feature>
<dbReference type="Proteomes" id="UP001153269">
    <property type="component" value="Unassembled WGS sequence"/>
</dbReference>
<keyword evidence="18" id="KW-0966">Cell projection</keyword>
<evidence type="ECO:0000256" key="4">
    <source>
        <dbReference type="ARBA" id="ARBA00022461"/>
    </source>
</evidence>
<feature type="transmembrane region" description="Helical" evidence="26">
    <location>
        <begin position="398"/>
        <end position="417"/>
    </location>
</feature>
<feature type="compositionally biased region" description="Low complexity" evidence="27">
    <location>
        <begin position="495"/>
        <end position="507"/>
    </location>
</feature>
<feature type="transmembrane region" description="Helical" evidence="26">
    <location>
        <begin position="1269"/>
        <end position="1288"/>
    </location>
</feature>
<keyword evidence="19 26" id="KW-0407">Ion channel</keyword>
<feature type="compositionally biased region" description="Low complexity" evidence="27">
    <location>
        <begin position="522"/>
        <end position="534"/>
    </location>
</feature>
<evidence type="ECO:0000256" key="13">
    <source>
        <dbReference type="ARBA" id="ARBA00023065"/>
    </source>
</evidence>
<evidence type="ECO:0000256" key="14">
    <source>
        <dbReference type="ARBA" id="ARBA00023136"/>
    </source>
</evidence>
<evidence type="ECO:0000256" key="18">
    <source>
        <dbReference type="ARBA" id="ARBA00023273"/>
    </source>
</evidence>
<dbReference type="FunFam" id="1.20.120.350:FF:000003">
    <property type="entry name" value="Voltage-dependent sodium channel"/>
    <property type="match status" value="1"/>
</dbReference>
<evidence type="ECO:0000256" key="27">
    <source>
        <dbReference type="SAM" id="MobiDB-lite"/>
    </source>
</evidence>
<dbReference type="PROSITE" id="PS50222">
    <property type="entry name" value="EF_HAND_2"/>
    <property type="match status" value="1"/>
</dbReference>
<keyword evidence="13 26" id="KW-0406">Ion transport</keyword>
<evidence type="ECO:0000256" key="8">
    <source>
        <dbReference type="ARBA" id="ARBA00022737"/>
    </source>
</evidence>
<feature type="compositionally biased region" description="Basic and acidic residues" evidence="27">
    <location>
        <begin position="630"/>
        <end position="642"/>
    </location>
</feature>
<feature type="transmembrane region" description="Helical" evidence="26">
    <location>
        <begin position="304"/>
        <end position="324"/>
    </location>
</feature>
<keyword evidence="3 26" id="KW-0813">Transport</keyword>
<reference evidence="29" key="1">
    <citation type="submission" date="2020-03" db="EMBL/GenBank/DDBJ databases">
        <authorList>
            <person name="Weist P."/>
        </authorList>
    </citation>
    <scope>NUCLEOTIDE SEQUENCE</scope>
</reference>
<comment type="similarity">
    <text evidence="24">Belongs to the sodium channel (TC 1.A.1.10) family. Nav1.6/SCN8A subfamily.</text>
</comment>
<dbReference type="GO" id="GO:0019228">
    <property type="term" value="P:neuronal action potential"/>
    <property type="evidence" value="ECO:0007669"/>
    <property type="project" value="TreeGrafter"/>
</dbReference>
<dbReference type="EMBL" id="CADEAL010001213">
    <property type="protein sequence ID" value="CAB1430216.1"/>
    <property type="molecule type" value="Genomic_DNA"/>
</dbReference>
<keyword evidence="14 26" id="KW-0472">Membrane</keyword>
<dbReference type="FunFam" id="1.20.120.350:FF:000002">
    <property type="entry name" value="Sodium channel protein"/>
    <property type="match status" value="1"/>
</dbReference>
<evidence type="ECO:0000256" key="1">
    <source>
        <dbReference type="ARBA" id="ARBA00004489"/>
    </source>
</evidence>
<feature type="region of interest" description="Disordered" evidence="27">
    <location>
        <begin position="1143"/>
        <end position="1166"/>
    </location>
</feature>
<organism evidence="29 30">
    <name type="scientific">Pleuronectes platessa</name>
    <name type="common">European plaice</name>
    <dbReference type="NCBI Taxonomy" id="8262"/>
    <lineage>
        <taxon>Eukaryota</taxon>
        <taxon>Metazoa</taxon>
        <taxon>Chordata</taxon>
        <taxon>Craniata</taxon>
        <taxon>Vertebrata</taxon>
        <taxon>Euteleostomi</taxon>
        <taxon>Actinopterygii</taxon>
        <taxon>Neopterygii</taxon>
        <taxon>Teleostei</taxon>
        <taxon>Neoteleostei</taxon>
        <taxon>Acanthomorphata</taxon>
        <taxon>Carangaria</taxon>
        <taxon>Pleuronectiformes</taxon>
        <taxon>Pleuronectoidei</taxon>
        <taxon>Pleuronectidae</taxon>
        <taxon>Pleuronectes</taxon>
    </lineage>
</organism>
<dbReference type="PANTHER" id="PTHR10037">
    <property type="entry name" value="VOLTAGE-GATED CATION CHANNEL CALCIUM AND SODIUM"/>
    <property type="match status" value="1"/>
</dbReference>
<dbReference type="InterPro" id="IPR002048">
    <property type="entry name" value="EF_hand_dom"/>
</dbReference>
<feature type="transmembrane region" description="Helical" evidence="26">
    <location>
        <begin position="1471"/>
        <end position="1495"/>
    </location>
</feature>
<keyword evidence="17 26" id="KW-0739">Sodium transport</keyword>
<evidence type="ECO:0000256" key="11">
    <source>
        <dbReference type="ARBA" id="ARBA00022989"/>
    </source>
</evidence>